<comment type="caution">
    <text evidence="3">The sequence shown here is derived from an EMBL/GenBank/DDBJ whole genome shotgun (WGS) entry which is preliminary data.</text>
</comment>
<dbReference type="GO" id="GO:0003723">
    <property type="term" value="F:RNA binding"/>
    <property type="evidence" value="ECO:0007669"/>
    <property type="project" value="UniProtKB-UniRule"/>
</dbReference>
<keyword evidence="4" id="KW-1185">Reference proteome</keyword>
<evidence type="ECO:0000313" key="3">
    <source>
        <dbReference type="EMBL" id="KAJ9551483.1"/>
    </source>
</evidence>
<protein>
    <recommendedName>
        <fullName evidence="2">RRM domain-containing protein</fullName>
    </recommendedName>
</protein>
<dbReference type="InterPro" id="IPR000504">
    <property type="entry name" value="RRM_dom"/>
</dbReference>
<dbReference type="Gene3D" id="3.30.70.330">
    <property type="match status" value="2"/>
</dbReference>
<sequence length="303" mass="33467">MVTVIQTVTVRLVVMVETAAGGGSGAATGGDDGDQAVAGESRRSSVGCLEFMAAGGEVDTTMAEKSVDVIPSLGLNPMAEEFVPSAQSIRNIGQNQMVLNRNSFGNQIGGNYTSDRRNFHSIFLCQYRNAYSQDRRRLLRSFDDLREDRYRALRTVYISELDHKVREERLADLFSIRGQVLDCRVCGDPFSALRFAFVEFSDEGSARAALSLSGITVGSSKIRVMPSKTAIYPVNPALLPQSEEEKEKCTRTICCTNIDKQFSQADLKAFFENKCGEVSRLRLLGDRVHSTRIAFIEFVMVSN</sequence>
<dbReference type="PROSITE" id="PS50102">
    <property type="entry name" value="RRM"/>
    <property type="match status" value="1"/>
</dbReference>
<dbReference type="Proteomes" id="UP001172457">
    <property type="component" value="Chromosome 4"/>
</dbReference>
<dbReference type="SMART" id="SM00360">
    <property type="entry name" value="RRM"/>
    <property type="match status" value="1"/>
</dbReference>
<dbReference type="PANTHER" id="PTHR32343">
    <property type="entry name" value="SERINE/ARGININE-RICH SPLICING FACTOR"/>
    <property type="match status" value="1"/>
</dbReference>
<feature type="domain" description="RRM" evidence="2">
    <location>
        <begin position="154"/>
        <end position="229"/>
    </location>
</feature>
<organism evidence="3 4">
    <name type="scientific">Centaurea solstitialis</name>
    <name type="common">yellow star-thistle</name>
    <dbReference type="NCBI Taxonomy" id="347529"/>
    <lineage>
        <taxon>Eukaryota</taxon>
        <taxon>Viridiplantae</taxon>
        <taxon>Streptophyta</taxon>
        <taxon>Embryophyta</taxon>
        <taxon>Tracheophyta</taxon>
        <taxon>Spermatophyta</taxon>
        <taxon>Magnoliopsida</taxon>
        <taxon>eudicotyledons</taxon>
        <taxon>Gunneridae</taxon>
        <taxon>Pentapetalae</taxon>
        <taxon>asterids</taxon>
        <taxon>campanulids</taxon>
        <taxon>Asterales</taxon>
        <taxon>Asteraceae</taxon>
        <taxon>Carduoideae</taxon>
        <taxon>Cardueae</taxon>
        <taxon>Centaureinae</taxon>
        <taxon>Centaurea</taxon>
    </lineage>
</organism>
<dbReference type="SUPFAM" id="SSF54928">
    <property type="entry name" value="RNA-binding domain, RBD"/>
    <property type="match status" value="1"/>
</dbReference>
<evidence type="ECO:0000313" key="4">
    <source>
        <dbReference type="Proteomes" id="UP001172457"/>
    </source>
</evidence>
<dbReference type="InterPro" id="IPR012677">
    <property type="entry name" value="Nucleotide-bd_a/b_plait_sf"/>
</dbReference>
<dbReference type="PANTHER" id="PTHR32343:SF22">
    <property type="entry name" value="LD29830P"/>
    <property type="match status" value="1"/>
</dbReference>
<proteinExistence type="predicted"/>
<accession>A0AA38TJ83</accession>
<dbReference type="AlphaFoldDB" id="A0AA38TJ83"/>
<gene>
    <name evidence="3" type="ORF">OSB04_015528</name>
</gene>
<dbReference type="EMBL" id="JARYMX010000004">
    <property type="protein sequence ID" value="KAJ9551483.1"/>
    <property type="molecule type" value="Genomic_DNA"/>
</dbReference>
<evidence type="ECO:0000259" key="2">
    <source>
        <dbReference type="PROSITE" id="PS50102"/>
    </source>
</evidence>
<dbReference type="InterPro" id="IPR035979">
    <property type="entry name" value="RBD_domain_sf"/>
</dbReference>
<dbReference type="Pfam" id="PF00076">
    <property type="entry name" value="RRM_1"/>
    <property type="match status" value="1"/>
</dbReference>
<evidence type="ECO:0000256" key="1">
    <source>
        <dbReference type="PROSITE-ProRule" id="PRU00176"/>
    </source>
</evidence>
<name>A0AA38TJ83_9ASTR</name>
<reference evidence="3" key="1">
    <citation type="submission" date="2023-03" db="EMBL/GenBank/DDBJ databases">
        <title>Chromosome-scale reference genome and RAD-based genetic map of yellow starthistle (Centaurea solstitialis) reveal putative structural variation and QTLs associated with invader traits.</title>
        <authorList>
            <person name="Reatini B."/>
            <person name="Cang F.A."/>
            <person name="Jiang Q."/>
            <person name="Mckibben M.T.W."/>
            <person name="Barker M.S."/>
            <person name="Rieseberg L.H."/>
            <person name="Dlugosch K.M."/>
        </authorList>
    </citation>
    <scope>NUCLEOTIDE SEQUENCE</scope>
    <source>
        <strain evidence="3">CAN-66</strain>
        <tissue evidence="3">Leaf</tissue>
    </source>
</reference>
<keyword evidence="1" id="KW-0694">RNA-binding</keyword>